<dbReference type="Proteomes" id="UP000630097">
    <property type="component" value="Unassembled WGS sequence"/>
</dbReference>
<accession>A0A8J3LVV0</accession>
<dbReference type="RefSeq" id="WP_203882190.1">
    <property type="nucleotide sequence ID" value="NZ_BAABHH010000007.1"/>
</dbReference>
<reference evidence="1 2" key="1">
    <citation type="submission" date="2021-01" db="EMBL/GenBank/DDBJ databases">
        <title>Whole genome shotgun sequence of Planotetraspora kaengkrachanensis NBRC 104272.</title>
        <authorList>
            <person name="Komaki H."/>
            <person name="Tamura T."/>
        </authorList>
    </citation>
    <scope>NUCLEOTIDE SEQUENCE [LARGE SCALE GENOMIC DNA]</scope>
    <source>
        <strain evidence="1 2">NBRC 104272</strain>
    </source>
</reference>
<name>A0A8J3LVV0_9ACTN</name>
<organism evidence="1 2">
    <name type="scientific">Planotetraspora kaengkrachanensis</name>
    <dbReference type="NCBI Taxonomy" id="575193"/>
    <lineage>
        <taxon>Bacteria</taxon>
        <taxon>Bacillati</taxon>
        <taxon>Actinomycetota</taxon>
        <taxon>Actinomycetes</taxon>
        <taxon>Streptosporangiales</taxon>
        <taxon>Streptosporangiaceae</taxon>
        <taxon>Planotetraspora</taxon>
    </lineage>
</organism>
<sequence>MTAADLAKRLPGIPTVRALSRSYAVLDAILSPDGSPTYTFDAHWAAGEELAAMTTGSGDEYSIVFTRAGAFIRGFDHESPMSPYRDDDTYATWPGLVESVPREFASQIDEPAFCHHVPTGKVLAATVCLWRLHDDPAWRCGDIAYPREGGLADPDGSGWMFAMLADATPEGYRAYAEDFFEVSLDPAAIREVFEHRPLTADLVRRINPEADLAALEETLETIGYPPGSPDREAGL</sequence>
<evidence type="ECO:0000313" key="2">
    <source>
        <dbReference type="Proteomes" id="UP000630097"/>
    </source>
</evidence>
<dbReference type="EMBL" id="BONV01000005">
    <property type="protein sequence ID" value="GIG78719.1"/>
    <property type="molecule type" value="Genomic_DNA"/>
</dbReference>
<comment type="caution">
    <text evidence="1">The sequence shown here is derived from an EMBL/GenBank/DDBJ whole genome shotgun (WGS) entry which is preliminary data.</text>
</comment>
<gene>
    <name evidence="1" type="ORF">Pka01_18460</name>
</gene>
<evidence type="ECO:0000313" key="1">
    <source>
        <dbReference type="EMBL" id="GIG78719.1"/>
    </source>
</evidence>
<proteinExistence type="predicted"/>
<keyword evidence="2" id="KW-1185">Reference proteome</keyword>
<protein>
    <submittedName>
        <fullName evidence="1">Uncharacterized protein</fullName>
    </submittedName>
</protein>
<dbReference type="AlphaFoldDB" id="A0A8J3LVV0"/>